<dbReference type="AlphaFoldDB" id="A0A6M1SZ38"/>
<dbReference type="PANTHER" id="PTHR30328">
    <property type="entry name" value="TRANSCRIPTIONAL REPRESSOR"/>
    <property type="match status" value="1"/>
</dbReference>
<evidence type="ECO:0000313" key="5">
    <source>
        <dbReference type="Proteomes" id="UP000473278"/>
    </source>
</evidence>
<dbReference type="GO" id="GO:0003677">
    <property type="term" value="F:DNA binding"/>
    <property type="evidence" value="ECO:0007669"/>
    <property type="project" value="UniProtKB-UniRule"/>
</dbReference>
<keyword evidence="1 2" id="KW-0238">DNA-binding</keyword>
<dbReference type="InterPro" id="IPR001647">
    <property type="entry name" value="HTH_TetR"/>
</dbReference>
<sequence>MTEEAETEEQILHAAKEVFQKQGFSGARMQAIADQAGINKSMLHYYFRSKDKLFQKVFQQSIREFFPKIFKVLNGEMEFEAKIEKLVETYYTMFRSHPHLPRFVIHEMNQHPERFQYFMRNIGIKIPARFIEQIEREVKSGRIKKIDPRQFIINTIGLCVFPVIAKPMIETVFEMDDKQFNDFLEHRKKELPVFILNAIKK</sequence>
<feature type="domain" description="HTH tetR-type" evidence="3">
    <location>
        <begin position="5"/>
        <end position="65"/>
    </location>
</feature>
<dbReference type="PANTHER" id="PTHR30328:SF54">
    <property type="entry name" value="HTH-TYPE TRANSCRIPTIONAL REPRESSOR SCO4008"/>
    <property type="match status" value="1"/>
</dbReference>
<organism evidence="4 5">
    <name type="scientific">Halalkalibaculum roseum</name>
    <dbReference type="NCBI Taxonomy" id="2709311"/>
    <lineage>
        <taxon>Bacteria</taxon>
        <taxon>Pseudomonadati</taxon>
        <taxon>Balneolota</taxon>
        <taxon>Balneolia</taxon>
        <taxon>Balneolales</taxon>
        <taxon>Balneolaceae</taxon>
        <taxon>Halalkalibaculum</taxon>
    </lineage>
</organism>
<dbReference type="SUPFAM" id="SSF46689">
    <property type="entry name" value="Homeodomain-like"/>
    <property type="match status" value="1"/>
</dbReference>
<accession>A0A6M1SZ38</accession>
<dbReference type="InterPro" id="IPR009057">
    <property type="entry name" value="Homeodomain-like_sf"/>
</dbReference>
<evidence type="ECO:0000313" key="4">
    <source>
        <dbReference type="EMBL" id="NGP77186.1"/>
    </source>
</evidence>
<dbReference type="InterPro" id="IPR036271">
    <property type="entry name" value="Tet_transcr_reg_TetR-rel_C_sf"/>
</dbReference>
<dbReference type="SUPFAM" id="SSF48498">
    <property type="entry name" value="Tetracyclin repressor-like, C-terminal domain"/>
    <property type="match status" value="1"/>
</dbReference>
<dbReference type="InterPro" id="IPR041474">
    <property type="entry name" value="NicS_C"/>
</dbReference>
<reference evidence="4 5" key="1">
    <citation type="submission" date="2020-02" db="EMBL/GenBank/DDBJ databases">
        <title>Balneolaceae bacterium YR4-1, complete genome.</title>
        <authorList>
            <person name="Li Y."/>
            <person name="Wu S."/>
        </authorList>
    </citation>
    <scope>NUCLEOTIDE SEQUENCE [LARGE SCALE GENOMIC DNA]</scope>
    <source>
        <strain evidence="4 5">YR4-1</strain>
    </source>
</reference>
<evidence type="ECO:0000256" key="2">
    <source>
        <dbReference type="PROSITE-ProRule" id="PRU00335"/>
    </source>
</evidence>
<dbReference type="EMBL" id="JAALLT010000003">
    <property type="protein sequence ID" value="NGP77186.1"/>
    <property type="molecule type" value="Genomic_DNA"/>
</dbReference>
<dbReference type="Pfam" id="PF17938">
    <property type="entry name" value="TetR_C_29"/>
    <property type="match status" value="1"/>
</dbReference>
<dbReference type="PROSITE" id="PS50977">
    <property type="entry name" value="HTH_TETR_2"/>
    <property type="match status" value="1"/>
</dbReference>
<protein>
    <submittedName>
        <fullName evidence="4">TetR/AcrR family transcriptional regulator</fullName>
    </submittedName>
</protein>
<dbReference type="InterPro" id="IPR050109">
    <property type="entry name" value="HTH-type_TetR-like_transc_reg"/>
</dbReference>
<dbReference type="Proteomes" id="UP000473278">
    <property type="component" value="Unassembled WGS sequence"/>
</dbReference>
<comment type="caution">
    <text evidence="4">The sequence shown here is derived from an EMBL/GenBank/DDBJ whole genome shotgun (WGS) entry which is preliminary data.</text>
</comment>
<name>A0A6M1SZ38_9BACT</name>
<evidence type="ECO:0000259" key="3">
    <source>
        <dbReference type="PROSITE" id="PS50977"/>
    </source>
</evidence>
<dbReference type="PRINTS" id="PR00455">
    <property type="entry name" value="HTHTETR"/>
</dbReference>
<feature type="DNA-binding region" description="H-T-H motif" evidence="2">
    <location>
        <begin position="28"/>
        <end position="47"/>
    </location>
</feature>
<gene>
    <name evidence="4" type="ORF">G3570_11110</name>
</gene>
<proteinExistence type="predicted"/>
<keyword evidence="5" id="KW-1185">Reference proteome</keyword>
<dbReference type="RefSeq" id="WP_165142280.1">
    <property type="nucleotide sequence ID" value="NZ_JAALLT010000003.1"/>
</dbReference>
<evidence type="ECO:0000256" key="1">
    <source>
        <dbReference type="ARBA" id="ARBA00023125"/>
    </source>
</evidence>
<dbReference type="Gene3D" id="1.10.357.10">
    <property type="entry name" value="Tetracycline Repressor, domain 2"/>
    <property type="match status" value="1"/>
</dbReference>
<dbReference type="Pfam" id="PF00440">
    <property type="entry name" value="TetR_N"/>
    <property type="match status" value="1"/>
</dbReference>